<keyword evidence="4 9" id="KW-0547">Nucleotide-binding</keyword>
<evidence type="ECO:0000313" key="13">
    <source>
        <dbReference type="EMBL" id="MQM09298.1"/>
    </source>
</evidence>
<keyword evidence="11" id="KW-0812">Transmembrane</keyword>
<dbReference type="EMBL" id="NMUH01004339">
    <property type="protein sequence ID" value="MQM09298.1"/>
    <property type="molecule type" value="Genomic_DNA"/>
</dbReference>
<keyword evidence="2" id="KW-0723">Serine/threonine-protein kinase</keyword>
<organism evidence="13 14">
    <name type="scientific">Colocasia esculenta</name>
    <name type="common">Wild taro</name>
    <name type="synonym">Arum esculentum</name>
    <dbReference type="NCBI Taxonomy" id="4460"/>
    <lineage>
        <taxon>Eukaryota</taxon>
        <taxon>Viridiplantae</taxon>
        <taxon>Streptophyta</taxon>
        <taxon>Embryophyta</taxon>
        <taxon>Tracheophyta</taxon>
        <taxon>Spermatophyta</taxon>
        <taxon>Magnoliopsida</taxon>
        <taxon>Liliopsida</taxon>
        <taxon>Araceae</taxon>
        <taxon>Aroideae</taxon>
        <taxon>Colocasieae</taxon>
        <taxon>Colocasia</taxon>
    </lineage>
</organism>
<comment type="caution">
    <text evidence="13">The sequence shown here is derived from an EMBL/GenBank/DDBJ whole genome shotgun (WGS) entry which is preliminary data.</text>
</comment>
<dbReference type="GO" id="GO:0004674">
    <property type="term" value="F:protein serine/threonine kinase activity"/>
    <property type="evidence" value="ECO:0007669"/>
    <property type="project" value="UniProtKB-KW"/>
</dbReference>
<keyword evidence="5" id="KW-0418">Kinase</keyword>
<dbReference type="OrthoDB" id="1901798at2759"/>
<evidence type="ECO:0000256" key="3">
    <source>
        <dbReference type="ARBA" id="ARBA00022679"/>
    </source>
</evidence>
<dbReference type="PANTHER" id="PTHR47989">
    <property type="entry name" value="OS01G0750732 PROTEIN"/>
    <property type="match status" value="1"/>
</dbReference>
<dbReference type="InterPro" id="IPR000719">
    <property type="entry name" value="Prot_kinase_dom"/>
</dbReference>
<dbReference type="InterPro" id="IPR008271">
    <property type="entry name" value="Ser/Thr_kinase_AS"/>
</dbReference>
<dbReference type="FunFam" id="1.10.510.10:FF:001023">
    <property type="entry name" value="Os07g0541700 protein"/>
    <property type="match status" value="1"/>
</dbReference>
<feature type="transmembrane region" description="Helical" evidence="11">
    <location>
        <begin position="24"/>
        <end position="44"/>
    </location>
</feature>
<dbReference type="InterPro" id="IPR017441">
    <property type="entry name" value="Protein_kinase_ATP_BS"/>
</dbReference>
<dbReference type="PROSITE" id="PS00108">
    <property type="entry name" value="PROTEIN_KINASE_ST"/>
    <property type="match status" value="1"/>
</dbReference>
<name>A0A843WS13_COLES</name>
<gene>
    <name evidence="13" type="ORF">Taro_042169</name>
</gene>
<reference evidence="13" key="1">
    <citation type="submission" date="2017-07" db="EMBL/GenBank/DDBJ databases">
        <title>Taro Niue Genome Assembly and Annotation.</title>
        <authorList>
            <person name="Atibalentja N."/>
            <person name="Keating K."/>
            <person name="Fields C.J."/>
        </authorList>
    </citation>
    <scope>NUCLEOTIDE SEQUENCE</scope>
    <source>
        <strain evidence="13">Niue_2</strain>
        <tissue evidence="13">Leaf</tissue>
    </source>
</reference>
<evidence type="ECO:0000256" key="8">
    <source>
        <dbReference type="ARBA" id="ARBA00048679"/>
    </source>
</evidence>
<dbReference type="Gene3D" id="3.30.200.20">
    <property type="entry name" value="Phosphorylase Kinase, domain 1"/>
    <property type="match status" value="1"/>
</dbReference>
<sequence>MGAASDNVVSGAGARARRDERMRVLVIVLLSLLRLASLGCGSAFHSLQSYWLFTSRHTPRHSHRGHVFTPSKPPQSRVMAPMGPAPAPAPFSKHQESASSPRALDHHRRMPHVNPPSSFNPPQGQDCGGITCLDPMTMTPIGSPCGCVLPMQVELDLGVAPFRVFSVVAELEVEVAAGIYMKQSQVRIMGAAASNDDQEKTRVDIDLVPLGEKFDNMTAFLTYERFWQKKIQINMSTFGDYDVIFVRYPGLPPSPPSGAVEPSRSGGHQDPVSAYVPLSKKQKLNARTIAIIALSSFVLILTSIGIVCILLKCKKHSEESTVVDFAFPAPIAKRYGIKSMLSSSLASSTSASLVSTMATCPPSVKTFSLSELAKATNKFSSKKVLGEGGFGRVYLGTMEDGIEVAIKLLTREDQSGDREFIAEVEMLSRLHHRNLVKLIGICIEEQKRCLVYELVRNGSVESHLHGADKKQGPLGWDTRLKIALGAARGLAYLHEDSNPRVIHRDFKASNVLLEDDFTPKVSDFGLAREASEGSQHISTRLVDPSLSGGYDFDNMAKVAAIASMCVHPEVSQRPFMGEVVQALKLICNDMEETCEDSYSQREESSVADCDFKGETGTSSSWWNGDTPRLVHGCSSSLITMEYNSGPMEEMDRPHSASAFTVGREESLTNRSGPLRTKRHRSTLSRLRGSMSEHELLSRRFGDGYWVLEASSPRSPPQAPYELVLPAAASLLAAKNSKALPEDVHLPLPFRSIYLFGFQARLQGLDHLFLGLQFYVKLLHYAFFGHPAQPFP</sequence>
<evidence type="ECO:0000256" key="9">
    <source>
        <dbReference type="PROSITE-ProRule" id="PRU10141"/>
    </source>
</evidence>
<proteinExistence type="predicted"/>
<dbReference type="PROSITE" id="PS00107">
    <property type="entry name" value="PROTEIN_KINASE_ATP"/>
    <property type="match status" value="1"/>
</dbReference>
<comment type="catalytic activity">
    <reaction evidence="8">
        <text>L-seryl-[protein] + ATP = O-phospho-L-seryl-[protein] + ADP + H(+)</text>
        <dbReference type="Rhea" id="RHEA:17989"/>
        <dbReference type="Rhea" id="RHEA-COMP:9863"/>
        <dbReference type="Rhea" id="RHEA-COMP:11604"/>
        <dbReference type="ChEBI" id="CHEBI:15378"/>
        <dbReference type="ChEBI" id="CHEBI:29999"/>
        <dbReference type="ChEBI" id="CHEBI:30616"/>
        <dbReference type="ChEBI" id="CHEBI:83421"/>
        <dbReference type="ChEBI" id="CHEBI:456216"/>
        <dbReference type="EC" id="2.7.11.1"/>
    </reaction>
</comment>
<keyword evidence="14" id="KW-1185">Reference proteome</keyword>
<keyword evidence="3" id="KW-0808">Transferase</keyword>
<dbReference type="InterPro" id="IPR057597">
    <property type="entry name" value="ALE2_N"/>
</dbReference>
<feature type="binding site" evidence="9">
    <location>
        <position position="407"/>
    </location>
    <ligand>
        <name>ATP</name>
        <dbReference type="ChEBI" id="CHEBI:30616"/>
    </ligand>
</feature>
<feature type="region of interest" description="Disordered" evidence="10">
    <location>
        <begin position="60"/>
        <end position="110"/>
    </location>
</feature>
<evidence type="ECO:0000256" key="10">
    <source>
        <dbReference type="SAM" id="MobiDB-lite"/>
    </source>
</evidence>
<feature type="transmembrane region" description="Helical" evidence="11">
    <location>
        <begin position="289"/>
        <end position="311"/>
    </location>
</feature>
<feature type="domain" description="Protein kinase" evidence="12">
    <location>
        <begin position="379"/>
        <end position="667"/>
    </location>
</feature>
<dbReference type="Proteomes" id="UP000652761">
    <property type="component" value="Unassembled WGS sequence"/>
</dbReference>
<dbReference type="PANTHER" id="PTHR47989:SF40">
    <property type="entry name" value="RECEPTOR-LIKE SERINE_THREONINE-PROTEIN KINASE ALE2"/>
    <property type="match status" value="1"/>
</dbReference>
<evidence type="ECO:0000313" key="14">
    <source>
        <dbReference type="Proteomes" id="UP000652761"/>
    </source>
</evidence>
<keyword evidence="6 9" id="KW-0067">ATP-binding</keyword>
<protein>
    <recommendedName>
        <fullName evidence="1">non-specific serine/threonine protein kinase</fullName>
        <ecNumber evidence="1">2.7.11.1</ecNumber>
    </recommendedName>
</protein>
<evidence type="ECO:0000256" key="1">
    <source>
        <dbReference type="ARBA" id="ARBA00012513"/>
    </source>
</evidence>
<keyword evidence="11" id="KW-1133">Transmembrane helix</keyword>
<evidence type="ECO:0000256" key="2">
    <source>
        <dbReference type="ARBA" id="ARBA00022527"/>
    </source>
</evidence>
<dbReference type="InterPro" id="IPR001245">
    <property type="entry name" value="Ser-Thr/Tyr_kinase_cat_dom"/>
</dbReference>
<comment type="catalytic activity">
    <reaction evidence="7">
        <text>L-threonyl-[protein] + ATP = O-phospho-L-threonyl-[protein] + ADP + H(+)</text>
        <dbReference type="Rhea" id="RHEA:46608"/>
        <dbReference type="Rhea" id="RHEA-COMP:11060"/>
        <dbReference type="Rhea" id="RHEA-COMP:11605"/>
        <dbReference type="ChEBI" id="CHEBI:15378"/>
        <dbReference type="ChEBI" id="CHEBI:30013"/>
        <dbReference type="ChEBI" id="CHEBI:30616"/>
        <dbReference type="ChEBI" id="CHEBI:61977"/>
        <dbReference type="ChEBI" id="CHEBI:456216"/>
        <dbReference type="EC" id="2.7.11.1"/>
    </reaction>
</comment>
<dbReference type="Pfam" id="PF07714">
    <property type="entry name" value="PK_Tyr_Ser-Thr"/>
    <property type="match status" value="1"/>
</dbReference>
<evidence type="ECO:0000256" key="4">
    <source>
        <dbReference type="ARBA" id="ARBA00022741"/>
    </source>
</evidence>
<dbReference type="SUPFAM" id="SSF56112">
    <property type="entry name" value="Protein kinase-like (PK-like)"/>
    <property type="match status" value="1"/>
</dbReference>
<accession>A0A843WS13</accession>
<dbReference type="EC" id="2.7.11.1" evidence="1"/>
<keyword evidence="11" id="KW-0472">Membrane</keyword>
<dbReference type="Pfam" id="PF23180">
    <property type="entry name" value="ALE2_N"/>
    <property type="match status" value="1"/>
</dbReference>
<evidence type="ECO:0000259" key="12">
    <source>
        <dbReference type="PROSITE" id="PS50011"/>
    </source>
</evidence>
<dbReference type="InterPro" id="IPR011009">
    <property type="entry name" value="Kinase-like_dom_sf"/>
</dbReference>
<evidence type="ECO:0000256" key="7">
    <source>
        <dbReference type="ARBA" id="ARBA00047899"/>
    </source>
</evidence>
<dbReference type="FunFam" id="3.30.200.20:FF:000146">
    <property type="entry name" value="receptor-like serine/threonine-protein kinase ALE2"/>
    <property type="match status" value="1"/>
</dbReference>
<dbReference type="GO" id="GO:0005524">
    <property type="term" value="F:ATP binding"/>
    <property type="evidence" value="ECO:0007669"/>
    <property type="project" value="UniProtKB-UniRule"/>
</dbReference>
<dbReference type="PROSITE" id="PS50011">
    <property type="entry name" value="PROTEIN_KINASE_DOM"/>
    <property type="match status" value="1"/>
</dbReference>
<evidence type="ECO:0000256" key="11">
    <source>
        <dbReference type="SAM" id="Phobius"/>
    </source>
</evidence>
<evidence type="ECO:0000256" key="6">
    <source>
        <dbReference type="ARBA" id="ARBA00022840"/>
    </source>
</evidence>
<dbReference type="AlphaFoldDB" id="A0A843WS13"/>
<evidence type="ECO:0000256" key="5">
    <source>
        <dbReference type="ARBA" id="ARBA00022777"/>
    </source>
</evidence>
<dbReference type="Gene3D" id="1.10.510.10">
    <property type="entry name" value="Transferase(Phosphotransferase) domain 1"/>
    <property type="match status" value="1"/>
</dbReference>